<evidence type="ECO:0000313" key="5">
    <source>
        <dbReference type="Proteomes" id="UP000305541"/>
    </source>
</evidence>
<dbReference type="InterPro" id="IPR038141">
    <property type="entry name" value="YutD-like_sf"/>
</dbReference>
<dbReference type="STRING" id="331679.IV81_GL000985"/>
<dbReference type="Pfam" id="PF06265">
    <property type="entry name" value="YutD-like"/>
    <property type="match status" value="1"/>
</dbReference>
<dbReference type="PATRIC" id="fig|331679.3.peg.997"/>
<feature type="region of interest" description="Disordered" evidence="1">
    <location>
        <begin position="122"/>
        <end position="176"/>
    </location>
</feature>
<dbReference type="Proteomes" id="UP000051859">
    <property type="component" value="Unassembled WGS sequence"/>
</dbReference>
<feature type="compositionally biased region" description="Basic and acidic residues" evidence="1">
    <location>
        <begin position="122"/>
        <end position="134"/>
    </location>
</feature>
<feature type="compositionally biased region" description="Basic residues" evidence="1">
    <location>
        <begin position="135"/>
        <end position="153"/>
    </location>
</feature>
<dbReference type="AlphaFoldDB" id="A0A0R2KTM9"/>
<accession>A0A0R2KTM9</accession>
<dbReference type="Proteomes" id="UP000305541">
    <property type="component" value="Unassembled WGS sequence"/>
</dbReference>
<dbReference type="EMBL" id="JQBX01000028">
    <property type="protein sequence ID" value="KRN92915.1"/>
    <property type="molecule type" value="Genomic_DNA"/>
</dbReference>
<reference evidence="2 4" key="1">
    <citation type="journal article" date="2015" name="Genome Announc.">
        <title>Expanding the biotechnology potential of lactobacilli through comparative genomics of 213 strains and associated genera.</title>
        <authorList>
            <person name="Sun Z."/>
            <person name="Harris H.M."/>
            <person name="McCann A."/>
            <person name="Guo C."/>
            <person name="Argimon S."/>
            <person name="Zhang W."/>
            <person name="Yang X."/>
            <person name="Jeffery I.B."/>
            <person name="Cooney J.C."/>
            <person name="Kagawa T.F."/>
            <person name="Liu W."/>
            <person name="Song Y."/>
            <person name="Salvetti E."/>
            <person name="Wrobel A."/>
            <person name="Rasinkangas P."/>
            <person name="Parkhill J."/>
            <person name="Rea M.C."/>
            <person name="O'Sullivan O."/>
            <person name="Ritari J."/>
            <person name="Douillard F.P."/>
            <person name="Paul Ross R."/>
            <person name="Yang R."/>
            <person name="Briner A.E."/>
            <person name="Felis G.E."/>
            <person name="de Vos W.M."/>
            <person name="Barrangou R."/>
            <person name="Klaenhammer T.R."/>
            <person name="Caufield P.W."/>
            <person name="Cui Y."/>
            <person name="Zhang H."/>
            <person name="O'Toole P.W."/>
        </authorList>
    </citation>
    <scope>NUCLEOTIDE SEQUENCE [LARGE SCALE GENOMIC DNA]</scope>
    <source>
        <strain evidence="2 4">DSM 18001</strain>
    </source>
</reference>
<keyword evidence="4" id="KW-1185">Reference proteome</keyword>
<evidence type="ECO:0000256" key="1">
    <source>
        <dbReference type="SAM" id="MobiDB-lite"/>
    </source>
</evidence>
<dbReference type="Gene3D" id="3.50.4.20">
    <property type="match status" value="1"/>
</dbReference>
<protein>
    <submittedName>
        <fullName evidence="3">DUF1027 domain-containing protein</fullName>
    </submittedName>
</protein>
<dbReference type="OrthoDB" id="1650379at2"/>
<gene>
    <name evidence="3" type="ORF">FEZ51_10030</name>
    <name evidence="2" type="ORF">IV81_GL000985</name>
</gene>
<evidence type="ECO:0000313" key="2">
    <source>
        <dbReference type="EMBL" id="KRN92915.1"/>
    </source>
</evidence>
<dbReference type="InterPro" id="IPR009370">
    <property type="entry name" value="YutD-like"/>
</dbReference>
<reference evidence="3 5" key="2">
    <citation type="submission" date="2019-05" db="EMBL/GenBank/DDBJ databases">
        <title>The metagenome of a microbial culture collection derived from dairy environment covers the genomic content of the human microbiome.</title>
        <authorList>
            <person name="Roder T."/>
            <person name="Wuthrich D."/>
            <person name="Sattari Z."/>
            <person name="Von Ah U."/>
            <person name="Bar C."/>
            <person name="Ronchi F."/>
            <person name="Macpherson A.J."/>
            <person name="Ganal-Vonarburg S.C."/>
            <person name="Bruggmann R."/>
            <person name="Vergeres G."/>
        </authorList>
    </citation>
    <scope>NUCLEOTIDE SEQUENCE [LARGE SCALE GENOMIC DNA]</scope>
    <source>
        <strain evidence="3 5">FAM 18815</strain>
    </source>
</reference>
<proteinExistence type="predicted"/>
<evidence type="ECO:0000313" key="4">
    <source>
        <dbReference type="Proteomes" id="UP000051859"/>
    </source>
</evidence>
<organism evidence="2 4">
    <name type="scientific">Pediococcus stilesii</name>
    <dbReference type="NCBI Taxonomy" id="331679"/>
    <lineage>
        <taxon>Bacteria</taxon>
        <taxon>Bacillati</taxon>
        <taxon>Bacillota</taxon>
        <taxon>Bacilli</taxon>
        <taxon>Lactobacillales</taxon>
        <taxon>Lactobacillaceae</taxon>
        <taxon>Pediococcus</taxon>
    </lineage>
</organism>
<dbReference type="RefSeq" id="WP_057804284.1">
    <property type="nucleotide sequence ID" value="NZ_JQBX01000028.1"/>
</dbReference>
<name>A0A0R2KTM9_9LACO</name>
<comment type="caution">
    <text evidence="2">The sequence shown here is derived from an EMBL/GenBank/DDBJ whole genome shotgun (WGS) entry which is preliminary data.</text>
</comment>
<evidence type="ECO:0000313" key="3">
    <source>
        <dbReference type="EMBL" id="TLQ03278.1"/>
    </source>
</evidence>
<dbReference type="EMBL" id="VBTH01000030">
    <property type="protein sequence ID" value="TLQ03278.1"/>
    <property type="molecule type" value="Genomic_DNA"/>
</dbReference>
<sequence>MKKTSEELSEMRRPIINKVDWISEDEVLINDHEYRLEENYRDAFNDELLAERFVGLFSRYDFLVGDIGSGQLRLKGFYSDSTSVANNLKISRVQDYLYEYCGFGCPYFILKNMQVNERAKNRWLRDQKRSDSKKSTKTRQSKKVKKTRKPVSKRHNEVVSTGKKKKQKTFTIREKR</sequence>